<evidence type="ECO:0000256" key="4">
    <source>
        <dbReference type="ARBA" id="ARBA00022840"/>
    </source>
</evidence>
<dbReference type="InterPro" id="IPR042114">
    <property type="entry name" value="GatB_C_1"/>
</dbReference>
<evidence type="ECO:0000259" key="9">
    <source>
        <dbReference type="SMART" id="SM00845"/>
    </source>
</evidence>
<evidence type="ECO:0000256" key="6">
    <source>
        <dbReference type="ARBA" id="ARBA00024799"/>
    </source>
</evidence>
<keyword evidence="3" id="KW-0547">Nucleotide-binding</keyword>
<dbReference type="InterPro" id="IPR018027">
    <property type="entry name" value="Asn/Gln_amidotransferase"/>
</dbReference>
<dbReference type="GO" id="GO:0032543">
    <property type="term" value="P:mitochondrial translation"/>
    <property type="evidence" value="ECO:0007669"/>
    <property type="project" value="TreeGrafter"/>
</dbReference>
<keyword evidence="10" id="KW-0808">Transferase</keyword>
<organism evidence="10 11">
    <name type="scientific">Operophtera brumata</name>
    <name type="common">Winter moth</name>
    <name type="synonym">Phalaena brumata</name>
    <dbReference type="NCBI Taxonomy" id="104452"/>
    <lineage>
        <taxon>Eukaryota</taxon>
        <taxon>Metazoa</taxon>
        <taxon>Ecdysozoa</taxon>
        <taxon>Arthropoda</taxon>
        <taxon>Hexapoda</taxon>
        <taxon>Insecta</taxon>
        <taxon>Pterygota</taxon>
        <taxon>Neoptera</taxon>
        <taxon>Endopterygota</taxon>
        <taxon>Lepidoptera</taxon>
        <taxon>Glossata</taxon>
        <taxon>Ditrysia</taxon>
        <taxon>Geometroidea</taxon>
        <taxon>Geometridae</taxon>
        <taxon>Larentiinae</taxon>
        <taxon>Operophtera</taxon>
    </lineage>
</organism>
<dbReference type="Pfam" id="PF02934">
    <property type="entry name" value="GatB_N"/>
    <property type="match status" value="1"/>
</dbReference>
<dbReference type="Proteomes" id="UP000037510">
    <property type="component" value="Unassembled WGS sequence"/>
</dbReference>
<dbReference type="PANTHER" id="PTHR11659:SF0">
    <property type="entry name" value="GLUTAMYL-TRNA(GLN) AMIDOTRANSFERASE SUBUNIT B, MITOCHONDRIAL"/>
    <property type="match status" value="1"/>
</dbReference>
<accession>A0A0L7KXM3</accession>
<comment type="subunit">
    <text evidence="1">Heterotrimer of A, B and C subunits.</text>
</comment>
<evidence type="ECO:0000313" key="11">
    <source>
        <dbReference type="Proteomes" id="UP000037510"/>
    </source>
</evidence>
<keyword evidence="5" id="KW-0648">Protein biosynthesis</keyword>
<dbReference type="PANTHER" id="PTHR11659">
    <property type="entry name" value="GLUTAMYL-TRNA GLN AMIDOTRANSFERASE SUBUNIT B MITOCHONDRIAL AND PROKARYOTIC PET112-RELATED"/>
    <property type="match status" value="1"/>
</dbReference>
<dbReference type="STRING" id="104452.A0A0L7KXM3"/>
<dbReference type="GO" id="GO:0030956">
    <property type="term" value="C:glutamyl-tRNA(Gln) amidotransferase complex"/>
    <property type="evidence" value="ECO:0007669"/>
    <property type="project" value="TreeGrafter"/>
</dbReference>
<comment type="function">
    <text evidence="6">Allows the formation of correctly charged Asn-tRNA(Asn) or Gln-tRNA(Gln) through the transamidation of misacylated Asp-tRNA(Asn) or Glu-tRNA(Gln) in organisms which lack either or both of asparaginyl-tRNA or glutaminyl-tRNA synthetases. The reaction takes place in the presence of glutamine and ATP through an activated phospho-Asp-tRNA(Asn) or phospho-Glu-tRNA(Gln).</text>
</comment>
<dbReference type="InterPro" id="IPR006075">
    <property type="entry name" value="Asn/Gln-tRNA_Trfase_suB/E_cat"/>
</dbReference>
<comment type="catalytic activity">
    <reaction evidence="8">
        <text>L-glutamyl-tRNA(Gln) + L-glutamine + ATP + H2O = L-glutaminyl-tRNA(Gln) + L-glutamate + ADP + phosphate + H(+)</text>
        <dbReference type="Rhea" id="RHEA:17521"/>
        <dbReference type="Rhea" id="RHEA-COMP:9681"/>
        <dbReference type="Rhea" id="RHEA-COMP:9684"/>
        <dbReference type="ChEBI" id="CHEBI:15377"/>
        <dbReference type="ChEBI" id="CHEBI:15378"/>
        <dbReference type="ChEBI" id="CHEBI:29985"/>
        <dbReference type="ChEBI" id="CHEBI:30616"/>
        <dbReference type="ChEBI" id="CHEBI:43474"/>
        <dbReference type="ChEBI" id="CHEBI:58359"/>
        <dbReference type="ChEBI" id="CHEBI:78520"/>
        <dbReference type="ChEBI" id="CHEBI:78521"/>
        <dbReference type="ChEBI" id="CHEBI:456216"/>
    </reaction>
</comment>
<dbReference type="EMBL" id="JTDY01004553">
    <property type="protein sequence ID" value="KOB68018.1"/>
    <property type="molecule type" value="Genomic_DNA"/>
</dbReference>
<evidence type="ECO:0000256" key="5">
    <source>
        <dbReference type="ARBA" id="ARBA00022917"/>
    </source>
</evidence>
<keyword evidence="11" id="KW-1185">Reference proteome</keyword>
<dbReference type="SUPFAM" id="SSF89095">
    <property type="entry name" value="GatB/YqeY motif"/>
    <property type="match status" value="1"/>
</dbReference>
<feature type="non-terminal residue" evidence="10">
    <location>
        <position position="1"/>
    </location>
</feature>
<dbReference type="GO" id="GO:0005524">
    <property type="term" value="F:ATP binding"/>
    <property type="evidence" value="ECO:0007669"/>
    <property type="project" value="UniProtKB-KW"/>
</dbReference>
<dbReference type="SMART" id="SM00845">
    <property type="entry name" value="GatB_Yqey"/>
    <property type="match status" value="1"/>
</dbReference>
<evidence type="ECO:0000313" key="10">
    <source>
        <dbReference type="EMBL" id="KOB68018.1"/>
    </source>
</evidence>
<comment type="caution">
    <text evidence="10">The sequence shown here is derived from an EMBL/GenBank/DDBJ whole genome shotgun (WGS) entry which is preliminary data.</text>
</comment>
<evidence type="ECO:0000256" key="7">
    <source>
        <dbReference type="ARBA" id="ARBA00047380"/>
    </source>
</evidence>
<evidence type="ECO:0000256" key="2">
    <source>
        <dbReference type="ARBA" id="ARBA00022598"/>
    </source>
</evidence>
<evidence type="ECO:0000256" key="1">
    <source>
        <dbReference type="ARBA" id="ARBA00011123"/>
    </source>
</evidence>
<dbReference type="InterPro" id="IPR023168">
    <property type="entry name" value="GatB_Yqey_C_2"/>
</dbReference>
<sequence length="328" mass="37302">NGKCVCAPADVAECSGGVVCVCASYALIFRPTPVLDAGGRVLNETRCWDAAARVTVPMRDKELVHDYRHEIHRQRGVLDAGGRVLNETRCWDAAAKVTVPMRDKELVHDYRFMPEPNLPPLRVNLSNREDSQDVISVPLIQDRIPELPEQTRLNLMRHFNLRPEYAIQLVNEPVLLDYFVEVTSQTRNPTKVANLLLNELLTVLNKRKLDVKDCSITVEQMKELVDLFLDNKISLEICKKLIEELVDLSDGDLSPAKIVEEKNWLLITDYDEIKKSCMDVLDNNPKLVRQYREGKVKVFKALLGIVIKKSQNKLDMSVASKAMEELLK</sequence>
<dbReference type="InterPro" id="IPR017959">
    <property type="entry name" value="Asn/Gln-tRNA_amidoTrfase_suB/E"/>
</dbReference>
<dbReference type="Gene3D" id="1.10.10.410">
    <property type="match status" value="1"/>
</dbReference>
<reference evidence="10 11" key="1">
    <citation type="journal article" date="2015" name="Genome Biol. Evol.">
        <title>The genome of winter moth (Operophtera brumata) provides a genomic perspective on sexual dimorphism and phenology.</title>
        <authorList>
            <person name="Derks M.F."/>
            <person name="Smit S."/>
            <person name="Salis L."/>
            <person name="Schijlen E."/>
            <person name="Bossers A."/>
            <person name="Mateman C."/>
            <person name="Pijl A.S."/>
            <person name="de Ridder D."/>
            <person name="Groenen M.A."/>
            <person name="Visser M.E."/>
            <person name="Megens H.J."/>
        </authorList>
    </citation>
    <scope>NUCLEOTIDE SEQUENCE [LARGE SCALE GENOMIC DNA]</scope>
    <source>
        <strain evidence="10">WM2013NL</strain>
        <tissue evidence="10">Head and thorax</tissue>
    </source>
</reference>
<gene>
    <name evidence="10" type="ORF">OBRU01_19235</name>
</gene>
<dbReference type="GO" id="GO:0016740">
    <property type="term" value="F:transferase activity"/>
    <property type="evidence" value="ECO:0007669"/>
    <property type="project" value="UniProtKB-KW"/>
</dbReference>
<evidence type="ECO:0000256" key="3">
    <source>
        <dbReference type="ARBA" id="ARBA00022741"/>
    </source>
</evidence>
<dbReference type="Gene3D" id="1.10.150.380">
    <property type="entry name" value="GatB domain, N-terminal subdomain"/>
    <property type="match status" value="1"/>
</dbReference>
<name>A0A0L7KXM3_OPEBR</name>
<dbReference type="Pfam" id="PF02637">
    <property type="entry name" value="GatB_Yqey"/>
    <property type="match status" value="1"/>
</dbReference>
<dbReference type="FunFam" id="1.10.10.410:FF:000001">
    <property type="entry name" value="Aspartyl/glutamyl-tRNA(Asn/Gln) amidotransferase subunit B"/>
    <property type="match status" value="1"/>
</dbReference>
<keyword evidence="4" id="KW-0067">ATP-binding</keyword>
<keyword evidence="2" id="KW-0436">Ligase</keyword>
<protein>
    <submittedName>
        <fullName evidence="10">Glutamyl-tRNA(Gln) amidotransferase subunit B, mitochondrial</fullName>
    </submittedName>
</protein>
<dbReference type="GO" id="GO:0070681">
    <property type="term" value="P:glutaminyl-tRNAGln biosynthesis via transamidation"/>
    <property type="evidence" value="ECO:0007669"/>
    <property type="project" value="TreeGrafter"/>
</dbReference>
<feature type="domain" description="Asn/Gln amidotransferase" evidence="9">
    <location>
        <begin position="177"/>
        <end position="327"/>
    </location>
</feature>
<dbReference type="InterPro" id="IPR014746">
    <property type="entry name" value="Gln_synth/guanido_kin_cat_dom"/>
</dbReference>
<proteinExistence type="predicted"/>
<dbReference type="AlphaFoldDB" id="A0A0L7KXM3"/>
<comment type="catalytic activity">
    <reaction evidence="7">
        <text>L-aspartyl-tRNA(Asn) + L-glutamine + ATP + H2O = L-asparaginyl-tRNA(Asn) + L-glutamate + ADP + phosphate + 2 H(+)</text>
        <dbReference type="Rhea" id="RHEA:14513"/>
        <dbReference type="Rhea" id="RHEA-COMP:9674"/>
        <dbReference type="Rhea" id="RHEA-COMP:9677"/>
        <dbReference type="ChEBI" id="CHEBI:15377"/>
        <dbReference type="ChEBI" id="CHEBI:15378"/>
        <dbReference type="ChEBI" id="CHEBI:29985"/>
        <dbReference type="ChEBI" id="CHEBI:30616"/>
        <dbReference type="ChEBI" id="CHEBI:43474"/>
        <dbReference type="ChEBI" id="CHEBI:58359"/>
        <dbReference type="ChEBI" id="CHEBI:78515"/>
        <dbReference type="ChEBI" id="CHEBI:78516"/>
        <dbReference type="ChEBI" id="CHEBI:456216"/>
    </reaction>
</comment>
<dbReference type="GO" id="GO:0005739">
    <property type="term" value="C:mitochondrion"/>
    <property type="evidence" value="ECO:0007669"/>
    <property type="project" value="TreeGrafter"/>
</dbReference>
<dbReference type="GO" id="GO:0050567">
    <property type="term" value="F:glutaminyl-tRNA synthase (glutamine-hydrolyzing) activity"/>
    <property type="evidence" value="ECO:0007669"/>
    <property type="project" value="TreeGrafter"/>
</dbReference>
<dbReference type="SUPFAM" id="SSF55931">
    <property type="entry name" value="Glutamine synthetase/guanido kinase"/>
    <property type="match status" value="2"/>
</dbReference>
<evidence type="ECO:0000256" key="8">
    <source>
        <dbReference type="ARBA" id="ARBA00047913"/>
    </source>
</evidence>
<dbReference type="InterPro" id="IPR003789">
    <property type="entry name" value="Asn/Gln_tRNA_amidoTrase-B-like"/>
</dbReference>